<dbReference type="Gene3D" id="3.40.630.30">
    <property type="match status" value="1"/>
</dbReference>
<keyword evidence="3" id="KW-1185">Reference proteome</keyword>
<dbReference type="Pfam" id="PF00583">
    <property type="entry name" value="Acetyltransf_1"/>
    <property type="match status" value="1"/>
</dbReference>
<name>A0A135I699_9GAMM</name>
<reference evidence="2 3" key="1">
    <citation type="submission" date="2015-11" db="EMBL/GenBank/DDBJ databases">
        <title>Genomic Taxonomy of the Vibrionaceae.</title>
        <authorList>
            <person name="Gomez-Gil B."/>
            <person name="Enciso-Ibarra J."/>
        </authorList>
    </citation>
    <scope>NUCLEOTIDE SEQUENCE [LARGE SCALE GENOMIC DNA]</scope>
    <source>
        <strain evidence="2 3">CAIM 912</strain>
    </source>
</reference>
<dbReference type="OrthoDB" id="5815030at2"/>
<protein>
    <recommendedName>
        <fullName evidence="1">N-acetyltransferase domain-containing protein</fullName>
    </recommendedName>
</protein>
<evidence type="ECO:0000259" key="1">
    <source>
        <dbReference type="PROSITE" id="PS51186"/>
    </source>
</evidence>
<gene>
    <name evidence="2" type="ORF">ATN88_18210</name>
</gene>
<proteinExistence type="predicted"/>
<accession>A0A135I699</accession>
<dbReference type="SUPFAM" id="SSF55729">
    <property type="entry name" value="Acyl-CoA N-acyltransferases (Nat)"/>
    <property type="match status" value="1"/>
</dbReference>
<dbReference type="InterPro" id="IPR000182">
    <property type="entry name" value="GNAT_dom"/>
</dbReference>
<dbReference type="GO" id="GO:0016747">
    <property type="term" value="F:acyltransferase activity, transferring groups other than amino-acyl groups"/>
    <property type="evidence" value="ECO:0007669"/>
    <property type="project" value="InterPro"/>
</dbReference>
<comment type="caution">
    <text evidence="2">The sequence shown here is derived from an EMBL/GenBank/DDBJ whole genome shotgun (WGS) entry which is preliminary data.</text>
</comment>
<dbReference type="STRING" id="294935.ATN88_18210"/>
<evidence type="ECO:0000313" key="2">
    <source>
        <dbReference type="EMBL" id="KXF80980.1"/>
    </source>
</evidence>
<evidence type="ECO:0000313" key="3">
    <source>
        <dbReference type="Proteomes" id="UP000070529"/>
    </source>
</evidence>
<organism evidence="2 3">
    <name type="scientific">Enterovibrio coralii</name>
    <dbReference type="NCBI Taxonomy" id="294935"/>
    <lineage>
        <taxon>Bacteria</taxon>
        <taxon>Pseudomonadati</taxon>
        <taxon>Pseudomonadota</taxon>
        <taxon>Gammaproteobacteria</taxon>
        <taxon>Vibrionales</taxon>
        <taxon>Vibrionaceae</taxon>
        <taxon>Enterovibrio</taxon>
    </lineage>
</organism>
<dbReference type="EMBL" id="LNTY01000043">
    <property type="protein sequence ID" value="KXF80980.1"/>
    <property type="molecule type" value="Genomic_DNA"/>
</dbReference>
<dbReference type="PROSITE" id="PS51186">
    <property type="entry name" value="GNAT"/>
    <property type="match status" value="1"/>
</dbReference>
<dbReference type="AlphaFoldDB" id="A0A135I699"/>
<dbReference type="InterPro" id="IPR016181">
    <property type="entry name" value="Acyl_CoA_acyltransferase"/>
</dbReference>
<feature type="domain" description="N-acetyltransferase" evidence="1">
    <location>
        <begin position="8"/>
        <end position="151"/>
    </location>
</feature>
<dbReference type="Proteomes" id="UP000070529">
    <property type="component" value="Unassembled WGS sequence"/>
</dbReference>
<sequence length="151" mass="17010">MTEANKALHLRPSKGNEFLRFSEMEASQDTCQMIIPYTAEKHKSESEKPGVIYLSILVDNTLSGFFILALDGDSSVEFKRIVIADKGKGIGQLAIRAMEAYCKDTLHKARIWLDVFEDNARGQHIYAKLGYQPFSTSSFEGRTLLLMEKSL</sequence>
<dbReference type="RefSeq" id="WP_067418493.1">
    <property type="nucleotide sequence ID" value="NZ_LNTY01000043.1"/>
</dbReference>